<dbReference type="EMBL" id="VJMH01000845">
    <property type="protein sequence ID" value="KAF0714246.1"/>
    <property type="molecule type" value="Genomic_DNA"/>
</dbReference>
<gene>
    <name evidence="2" type="primary">Aste57867_3961</name>
    <name evidence="1" type="ORF">As57867_003950</name>
    <name evidence="2" type="ORF">ASTE57867_3961</name>
</gene>
<name>A0A485KEK6_9STRA</name>
<dbReference type="PANTHER" id="PTHR28181">
    <property type="entry name" value="UPF0655 PROTEIN YCR015C"/>
    <property type="match status" value="1"/>
</dbReference>
<protein>
    <submittedName>
        <fullName evidence="2">Aste57867_3961 protein</fullName>
    </submittedName>
</protein>
<dbReference type="InterPro" id="IPR050849">
    <property type="entry name" value="HAD-like_hydrolase_phosphatase"/>
</dbReference>
<sequence>MRCLSSASRWTICVDFDETCSTKDTTADLALLACRVKQQPTDEWDRLVDLFLQDYARVMATLGPPSTSYDPKGLASFLAAYSEADLTSVARVIESGVLAGVPRAAIESRAVLKPGCVRVLSEWTGDVAVLSSNWSQTNVTSALAPIVLDRARSGRSTSIHANGRIRRRPRHLDHPRRAELEFDGYDISTGNILLPIKTPHDKAARVAAMQDPDPGALSHHPLFLTPFQLTG</sequence>
<organism evidence="2 3">
    <name type="scientific">Aphanomyces stellatus</name>
    <dbReference type="NCBI Taxonomy" id="120398"/>
    <lineage>
        <taxon>Eukaryota</taxon>
        <taxon>Sar</taxon>
        <taxon>Stramenopiles</taxon>
        <taxon>Oomycota</taxon>
        <taxon>Saprolegniomycetes</taxon>
        <taxon>Saprolegniales</taxon>
        <taxon>Verrucalvaceae</taxon>
        <taxon>Aphanomyces</taxon>
    </lineage>
</organism>
<reference evidence="2 3" key="1">
    <citation type="submission" date="2019-03" db="EMBL/GenBank/DDBJ databases">
        <authorList>
            <person name="Gaulin E."/>
            <person name="Dumas B."/>
        </authorList>
    </citation>
    <scope>NUCLEOTIDE SEQUENCE [LARGE SCALE GENOMIC DNA]</scope>
    <source>
        <strain evidence="2">CBS 568.67</strain>
    </source>
</reference>
<dbReference type="OrthoDB" id="10255128at2759"/>
<dbReference type="Proteomes" id="UP000332933">
    <property type="component" value="Unassembled WGS sequence"/>
</dbReference>
<reference evidence="1" key="2">
    <citation type="submission" date="2019-06" db="EMBL/GenBank/DDBJ databases">
        <title>Genomics analysis of Aphanomyces spp. identifies a new class of oomycete effector associated with host adaptation.</title>
        <authorList>
            <person name="Gaulin E."/>
        </authorList>
    </citation>
    <scope>NUCLEOTIDE SEQUENCE</scope>
    <source>
        <strain evidence="1">CBS 578.67</strain>
    </source>
</reference>
<proteinExistence type="predicted"/>
<dbReference type="PANTHER" id="PTHR28181:SF1">
    <property type="entry name" value="COLD TOLERANCE PROTEIN 1"/>
    <property type="match status" value="1"/>
</dbReference>
<accession>A0A485KEK6</accession>
<dbReference type="EMBL" id="CAADRA010000845">
    <property type="protein sequence ID" value="VFT81098.1"/>
    <property type="molecule type" value="Genomic_DNA"/>
</dbReference>
<evidence type="ECO:0000313" key="2">
    <source>
        <dbReference type="EMBL" id="VFT81098.1"/>
    </source>
</evidence>
<evidence type="ECO:0000313" key="1">
    <source>
        <dbReference type="EMBL" id="KAF0714246.1"/>
    </source>
</evidence>
<evidence type="ECO:0000313" key="3">
    <source>
        <dbReference type="Proteomes" id="UP000332933"/>
    </source>
</evidence>
<keyword evidence="3" id="KW-1185">Reference proteome</keyword>
<dbReference type="AlphaFoldDB" id="A0A485KEK6"/>